<dbReference type="PANTHER" id="PTHR21248">
    <property type="entry name" value="CARDIOLIPIN SYNTHASE"/>
    <property type="match status" value="1"/>
</dbReference>
<evidence type="ECO:0000313" key="8">
    <source>
        <dbReference type="Proteomes" id="UP001207582"/>
    </source>
</evidence>
<protein>
    <recommendedName>
        <fullName evidence="3">Phospholipase D</fullName>
    </recommendedName>
    <alternativeName>
        <fullName evidence="5">Choline phosphatase</fullName>
    </alternativeName>
</protein>
<dbReference type="Pfam" id="PF13091">
    <property type="entry name" value="PLDc_2"/>
    <property type="match status" value="2"/>
</dbReference>
<evidence type="ECO:0000256" key="4">
    <source>
        <dbReference type="ARBA" id="ARBA00022525"/>
    </source>
</evidence>
<evidence type="ECO:0000313" key="7">
    <source>
        <dbReference type="EMBL" id="MCW3782845.1"/>
    </source>
</evidence>
<dbReference type="InterPro" id="IPR001736">
    <property type="entry name" value="PLipase_D/transphosphatidylase"/>
</dbReference>
<feature type="domain" description="PLD phosphodiesterase" evidence="6">
    <location>
        <begin position="169"/>
        <end position="196"/>
    </location>
</feature>
<keyword evidence="4" id="KW-0964">Secreted</keyword>
<dbReference type="Gene3D" id="3.30.870.10">
    <property type="entry name" value="Endonuclease Chain A"/>
    <property type="match status" value="2"/>
</dbReference>
<dbReference type="SMART" id="SM00155">
    <property type="entry name" value="PLDc"/>
    <property type="match status" value="2"/>
</dbReference>
<evidence type="ECO:0000256" key="3">
    <source>
        <dbReference type="ARBA" id="ARBA00018392"/>
    </source>
</evidence>
<dbReference type="Proteomes" id="UP001207582">
    <property type="component" value="Unassembled WGS sequence"/>
</dbReference>
<sequence>MMKLLRWTVFLVLVGAVAIILARLAFPLAPLDGRTESTARPASPATAFGAAVLSAAARHAGLSGVYPLSSGLDAYTARALMARAAAETIDAQYYIWADDMTGLTLLKELQDAADRGVRVRLLVDDNGTPALDPELAALDAHPNAEVRIFNPFTLRAPRLASYLFDFPRLNRRMHNKSFTVDGAATIIGGRNIGDVYFETGTAGIYFDLDVLAVGPAAAEVAADFDRYWNSRSSYPALSLIAPAPGSEGRLAARAAEAAASEQFAGYLRALTETTLARDLAAGTLALEWVPVRLFSDDPAKGLGPMNGDDLLISRLWRDMPPPQTSFDLVSAYFIPGREGTEALTRFADKGIKVRTLTNSLEATDVPVVHSGYVEYRDQLIDGGVETYELRSGIEERRTIDKLGMLGQSTSSLHAKSFAYDRRHIFIGSFNFDPRSARLNTEMGFLIDSPRLAGSMQDSFDTTVPLAAYRVTRDAGGKLTWHEALADGKGTDYRREPNTSWTIRALVAAVAWLPIEWML</sequence>
<evidence type="ECO:0000256" key="1">
    <source>
        <dbReference type="ARBA" id="ARBA00003145"/>
    </source>
</evidence>
<comment type="function">
    <text evidence="1">Could be a virulence factor.</text>
</comment>
<dbReference type="PROSITE" id="PS50035">
    <property type="entry name" value="PLD"/>
    <property type="match status" value="2"/>
</dbReference>
<dbReference type="CDD" id="cd09113">
    <property type="entry name" value="PLDc_ymdC_like_2"/>
    <property type="match status" value="1"/>
</dbReference>
<dbReference type="RefSeq" id="WP_264772481.1">
    <property type="nucleotide sequence ID" value="NZ_JAPDOG010000013.1"/>
</dbReference>
<dbReference type="InterPro" id="IPR025202">
    <property type="entry name" value="PLD-like_dom"/>
</dbReference>
<keyword evidence="8" id="KW-1185">Reference proteome</keyword>
<comment type="subcellular location">
    <subcellularLocation>
        <location evidence="2">Secreted</location>
    </subcellularLocation>
</comment>
<dbReference type="EMBL" id="JAPDOG010000013">
    <property type="protein sequence ID" value="MCW3782845.1"/>
    <property type="molecule type" value="Genomic_DNA"/>
</dbReference>
<evidence type="ECO:0000259" key="6">
    <source>
        <dbReference type="PROSITE" id="PS50035"/>
    </source>
</evidence>
<evidence type="ECO:0000256" key="2">
    <source>
        <dbReference type="ARBA" id="ARBA00004613"/>
    </source>
</evidence>
<proteinExistence type="predicted"/>
<gene>
    <name evidence="7" type="ORF">OM960_14750</name>
</gene>
<dbReference type="CDD" id="cd09111">
    <property type="entry name" value="PLDc_ymdC_like_1"/>
    <property type="match status" value="1"/>
</dbReference>
<comment type="caution">
    <text evidence="7">The sequence shown here is derived from an EMBL/GenBank/DDBJ whole genome shotgun (WGS) entry which is preliminary data.</text>
</comment>
<feature type="domain" description="PLD phosphodiesterase" evidence="6">
    <location>
        <begin position="408"/>
        <end position="435"/>
    </location>
</feature>
<reference evidence="7 8" key="1">
    <citation type="submission" date="2022-10" db="EMBL/GenBank/DDBJ databases">
        <title>Defluviimonas sp. CAU 1641 isolated from mud.</title>
        <authorList>
            <person name="Kim W."/>
        </authorList>
    </citation>
    <scope>NUCLEOTIDE SEQUENCE [LARGE SCALE GENOMIC DNA]</scope>
    <source>
        <strain evidence="7 8">CAU 1641</strain>
    </source>
</reference>
<organism evidence="7 8">
    <name type="scientific">Defluviimonas salinarum</name>
    <dbReference type="NCBI Taxonomy" id="2992147"/>
    <lineage>
        <taxon>Bacteria</taxon>
        <taxon>Pseudomonadati</taxon>
        <taxon>Pseudomonadota</taxon>
        <taxon>Alphaproteobacteria</taxon>
        <taxon>Rhodobacterales</taxon>
        <taxon>Paracoccaceae</taxon>
        <taxon>Albidovulum</taxon>
    </lineage>
</organism>
<name>A0ABT3J5W7_9RHOB</name>
<evidence type="ECO:0000256" key="5">
    <source>
        <dbReference type="ARBA" id="ARBA00029594"/>
    </source>
</evidence>
<dbReference type="PANTHER" id="PTHR21248:SF12">
    <property type="entry name" value="CARDIOLIPIN SYNTHASE C"/>
    <property type="match status" value="1"/>
</dbReference>
<accession>A0ABT3J5W7</accession>
<dbReference type="SUPFAM" id="SSF56024">
    <property type="entry name" value="Phospholipase D/nuclease"/>
    <property type="match status" value="2"/>
</dbReference>